<reference evidence="1" key="2">
    <citation type="submission" date="2020-09" db="EMBL/GenBank/DDBJ databases">
        <authorList>
            <person name="Sun Q."/>
            <person name="Zhou Y."/>
        </authorList>
    </citation>
    <scope>NUCLEOTIDE SEQUENCE</scope>
    <source>
        <strain evidence="1">CGMCC 1.15178</strain>
    </source>
</reference>
<gene>
    <name evidence="1" type="ORF">GCM10010911_62290</name>
</gene>
<comment type="caution">
    <text evidence="1">The sequence shown here is derived from an EMBL/GenBank/DDBJ whole genome shotgun (WGS) entry which is preliminary data.</text>
</comment>
<dbReference type="RefSeq" id="WP_188998649.1">
    <property type="nucleotide sequence ID" value="NZ_BMHP01000007.1"/>
</dbReference>
<proteinExistence type="predicted"/>
<reference evidence="1" key="1">
    <citation type="journal article" date="2014" name="Int. J. Syst. Evol. Microbiol.">
        <title>Complete genome sequence of Corynebacterium casei LMG S-19264T (=DSM 44701T), isolated from a smear-ripened cheese.</title>
        <authorList>
            <consortium name="US DOE Joint Genome Institute (JGI-PGF)"/>
            <person name="Walter F."/>
            <person name="Albersmeier A."/>
            <person name="Kalinowski J."/>
            <person name="Ruckert C."/>
        </authorList>
    </citation>
    <scope>NUCLEOTIDE SEQUENCE</scope>
    <source>
        <strain evidence="1">CGMCC 1.15178</strain>
    </source>
</reference>
<dbReference type="EMBL" id="BMHP01000007">
    <property type="protein sequence ID" value="GGD95131.1"/>
    <property type="molecule type" value="Genomic_DNA"/>
</dbReference>
<sequence length="63" mass="7182">MSSKLTIEPNSAEISFSKAQLLKSARFTPLERDVLSATLEDAAHYPIEEAIMRINQFMKQEVR</sequence>
<keyword evidence="2" id="KW-1185">Reference proteome</keyword>
<organism evidence="1 2">
    <name type="scientific">Paenibacillus nasutitermitis</name>
    <dbReference type="NCBI Taxonomy" id="1652958"/>
    <lineage>
        <taxon>Bacteria</taxon>
        <taxon>Bacillati</taxon>
        <taxon>Bacillota</taxon>
        <taxon>Bacilli</taxon>
        <taxon>Bacillales</taxon>
        <taxon>Paenibacillaceae</taxon>
        <taxon>Paenibacillus</taxon>
    </lineage>
</organism>
<protein>
    <submittedName>
        <fullName evidence="1">Uncharacterized protein</fullName>
    </submittedName>
</protein>
<evidence type="ECO:0000313" key="1">
    <source>
        <dbReference type="EMBL" id="GGD95131.1"/>
    </source>
</evidence>
<dbReference type="Proteomes" id="UP000612456">
    <property type="component" value="Unassembled WGS sequence"/>
</dbReference>
<name>A0A916ZFV0_9BACL</name>
<dbReference type="AlphaFoldDB" id="A0A916ZFV0"/>
<accession>A0A916ZFV0</accession>
<evidence type="ECO:0000313" key="2">
    <source>
        <dbReference type="Proteomes" id="UP000612456"/>
    </source>
</evidence>